<dbReference type="Pfam" id="PF13456">
    <property type="entry name" value="RVT_3"/>
    <property type="match status" value="1"/>
</dbReference>
<dbReference type="PANTHER" id="PTHR48475">
    <property type="entry name" value="RIBONUCLEASE H"/>
    <property type="match status" value="1"/>
</dbReference>
<dbReference type="AlphaFoldDB" id="A0A6C0BTG6"/>
<dbReference type="GO" id="GO:0003676">
    <property type="term" value="F:nucleic acid binding"/>
    <property type="evidence" value="ECO:0007669"/>
    <property type="project" value="InterPro"/>
</dbReference>
<dbReference type="CDD" id="cd09279">
    <property type="entry name" value="RNase_HI_like"/>
    <property type="match status" value="1"/>
</dbReference>
<reference evidence="2" key="1">
    <citation type="journal article" date="2020" name="Nature">
        <title>Giant virus diversity and host interactions through global metagenomics.</title>
        <authorList>
            <person name="Schulz F."/>
            <person name="Roux S."/>
            <person name="Paez-Espino D."/>
            <person name="Jungbluth S."/>
            <person name="Walsh D.A."/>
            <person name="Denef V.J."/>
            <person name="McMahon K.D."/>
            <person name="Konstantinidis K.T."/>
            <person name="Eloe-Fadrosh E.A."/>
            <person name="Kyrpides N.C."/>
            <person name="Woyke T."/>
        </authorList>
    </citation>
    <scope>NUCLEOTIDE SEQUENCE</scope>
    <source>
        <strain evidence="2">GVMAG-M-3300018868-6</strain>
    </source>
</reference>
<dbReference type="InterPro" id="IPR036397">
    <property type="entry name" value="RNaseH_sf"/>
</dbReference>
<name>A0A6C0BTG6_9ZZZZ</name>
<dbReference type="InterPro" id="IPR012337">
    <property type="entry name" value="RNaseH-like_sf"/>
</dbReference>
<evidence type="ECO:0000313" key="2">
    <source>
        <dbReference type="EMBL" id="QHS95735.1"/>
    </source>
</evidence>
<accession>A0A6C0BTG6</accession>
<dbReference type="PROSITE" id="PS50879">
    <property type="entry name" value="RNASE_H_1"/>
    <property type="match status" value="1"/>
</dbReference>
<sequence>MQYYLYFDGGCRGNGRANPNARAGYGYVIYNDKNARVADGWAYLGAKTNNYAEYSGLINGMQHALTLGITTLVVRGDSNMVIKQMTGQFGTNNPDMKILNGIAKELAANFASITYEHVYREDNKEADRLSNVAMDNPKPSTECEDLLKKAQTETQIGCDDVIITIKKKKIGACKTLF</sequence>
<dbReference type="SUPFAM" id="SSF53098">
    <property type="entry name" value="Ribonuclease H-like"/>
    <property type="match status" value="1"/>
</dbReference>
<dbReference type="Gene3D" id="3.30.420.10">
    <property type="entry name" value="Ribonuclease H-like superfamily/Ribonuclease H"/>
    <property type="match status" value="1"/>
</dbReference>
<dbReference type="GO" id="GO:0004523">
    <property type="term" value="F:RNA-DNA hybrid ribonuclease activity"/>
    <property type="evidence" value="ECO:0007669"/>
    <property type="project" value="InterPro"/>
</dbReference>
<dbReference type="EMBL" id="MN739256">
    <property type="protein sequence ID" value="QHS95735.1"/>
    <property type="molecule type" value="Genomic_DNA"/>
</dbReference>
<dbReference type="PANTHER" id="PTHR48475:SF1">
    <property type="entry name" value="RNASE H TYPE-1 DOMAIN-CONTAINING PROTEIN"/>
    <property type="match status" value="1"/>
</dbReference>
<evidence type="ECO:0000259" key="1">
    <source>
        <dbReference type="PROSITE" id="PS50879"/>
    </source>
</evidence>
<feature type="domain" description="RNase H type-1" evidence="1">
    <location>
        <begin position="1"/>
        <end position="135"/>
    </location>
</feature>
<dbReference type="InterPro" id="IPR002156">
    <property type="entry name" value="RNaseH_domain"/>
</dbReference>
<organism evidence="2">
    <name type="scientific">viral metagenome</name>
    <dbReference type="NCBI Taxonomy" id="1070528"/>
    <lineage>
        <taxon>unclassified sequences</taxon>
        <taxon>metagenomes</taxon>
        <taxon>organismal metagenomes</taxon>
    </lineage>
</organism>
<proteinExistence type="predicted"/>
<protein>
    <recommendedName>
        <fullName evidence="1">RNase H type-1 domain-containing protein</fullName>
    </recommendedName>
</protein>